<sequence length="347" mass="40990">MLVLHEFVYKRLNNLVGYIHNKVYQGSNNRNRYKLNNYIYVWWQEDKIVRVFDTEQKKTLYILGDSEKQLVVINNILEIGNYNFYTDVSQILENSLRATQDPKTIEVYLKIGDLERYLNSSVKTLFSMTQQGGELNRIELNDLGANDVVEMVETGILYFVFNGRNAWHSTWIQKYTVGCMHTNFQSAKDFVERKRVQGSVFYIKQLPCLIFKSKNKKIYITEINNKNPLCGYSYMDINNIKSEDKFNKKSYLLNGKLLKDILLSFDINSNFWNRQKPSKNSFFIFYSVNHDLYKTEDIPSELKIYNSVSYGKNNKLGWHYKKSLLDSSAIKRLHEIYKTSHVTDILY</sequence>
<dbReference type="RefSeq" id="WP_139229551.1">
    <property type="nucleotide sequence ID" value="NZ_FOZU01000073.1"/>
</dbReference>
<name>A0A1I6WIQ2_9GAMM</name>
<evidence type="ECO:0000313" key="2">
    <source>
        <dbReference type="Proteomes" id="UP000182827"/>
    </source>
</evidence>
<accession>A0A1I6WIQ2</accession>
<dbReference type="Proteomes" id="UP000182827">
    <property type="component" value="Unassembled WGS sequence"/>
</dbReference>
<dbReference type="EMBL" id="FOZU01000073">
    <property type="protein sequence ID" value="SFT25868.1"/>
    <property type="molecule type" value="Genomic_DNA"/>
</dbReference>
<evidence type="ECO:0000313" key="1">
    <source>
        <dbReference type="EMBL" id="SFT25868.1"/>
    </source>
</evidence>
<proteinExistence type="predicted"/>
<protein>
    <submittedName>
        <fullName evidence="1">Uncharacterized protein</fullName>
    </submittedName>
</protein>
<keyword evidence="2" id="KW-1185">Reference proteome</keyword>
<organism evidence="1 2">
    <name type="scientific">Acinetobacter bohemicus</name>
    <dbReference type="NCBI Taxonomy" id="1435036"/>
    <lineage>
        <taxon>Bacteria</taxon>
        <taxon>Pseudomonadati</taxon>
        <taxon>Pseudomonadota</taxon>
        <taxon>Gammaproteobacteria</taxon>
        <taxon>Moraxellales</taxon>
        <taxon>Moraxellaceae</taxon>
        <taxon>Acinetobacter</taxon>
    </lineage>
</organism>
<gene>
    <name evidence="1" type="ORF">SAMN05444586_10736</name>
</gene>
<reference evidence="2" key="1">
    <citation type="submission" date="2016-10" db="EMBL/GenBank/DDBJ databases">
        <authorList>
            <person name="Varghese N."/>
            <person name="Submissions S."/>
        </authorList>
    </citation>
    <scope>NUCLEOTIDE SEQUENCE [LARGE SCALE GENOMIC DNA]</scope>
    <source>
        <strain evidence="2">ANC 5076</strain>
    </source>
</reference>
<dbReference type="AlphaFoldDB" id="A0A1I6WIQ2"/>